<dbReference type="GO" id="GO:0030313">
    <property type="term" value="C:cell envelope"/>
    <property type="evidence" value="ECO:0007669"/>
    <property type="project" value="UniProtKB-SubCell"/>
</dbReference>
<dbReference type="KEGG" id="kan:IMCC3317_00480"/>
<protein>
    <recommendedName>
        <fullName evidence="5">Internalin-A</fullName>
    </recommendedName>
</protein>
<evidence type="ECO:0008006" key="5">
    <source>
        <dbReference type="Google" id="ProtNLM"/>
    </source>
</evidence>
<dbReference type="Pfam" id="PF09479">
    <property type="entry name" value="Flg_new"/>
    <property type="match status" value="1"/>
</dbReference>
<sequence>MRKKILVLLLLFSAVSNAQYTLTDTDVTVTSGVLVSYTPTTSDRDISIPEMLDGQTITAIGDAAFISSGLTGVVIPNSVTSIGVDAFRDNLLASIILGSSVETIGNNAFRTNSLTSVTIPNSVVTINDLAFNSNLLTTVTLGNSVVTIGEFAFSQNSLTSITIPNSVITIKKKAFQSNPFTSITLGNSVETIGAYAFDANQSTSVFIPASVTTIGNGAFYATFYNLNLSFENSLLGNITIAGTNSHTYTDISNATFQVAAGDDLVITPAKSGYVFYPNNLTINNIQSAVTQAFTASYILTDADVVVTAGVLVSYTPITSDRDIIIPEMLDGQTVIAIGDTAFEDFSLTNVIIPNSVTTIGVKAFNNNLLTNITISDFVTSIGIRAFQSNQLNSVTLGNSLVTIGNYSFNYNTLTHVTIPNSVTSIGFAAFENNLLASVTIGNSVETIDQDAFASNPLTSVSIPNSVISIGESAFEYTMLATVTLGNSLEIIGDSAFAYSEASLLTSVTIPESVTFIGPGAFIGNPSLSGFNFPSINYYDSSWAASGGTIYNNGDTTTDFVSSYTLTKTAIIYSITYHLDGGTATNPASYNVEDSEIILNAATKNGYIFDGWYTEDTFMNEVTSIAAGSNGNIDLYAAFENVTVAPKVFLQGAALNPATEETSLMRDDLRSNNYIPTTSPYGDGLTCDANVLNASGTANNDIVDWVWIELRDATDNTLVKASRSALLQRDGNIVEVDGISYLKFEVATDNYYVAVHHRNHLGIISNNTIALSKTVTTVDFTDANNQITFGSNAQTTFGMQTGKIAMWTGNVNNDTVV</sequence>
<dbReference type="NCBIfam" id="TIGR02543">
    <property type="entry name" value="List_Bact_rpt"/>
    <property type="match status" value="1"/>
</dbReference>
<evidence type="ECO:0000313" key="4">
    <source>
        <dbReference type="Proteomes" id="UP000464657"/>
    </source>
</evidence>
<dbReference type="PANTHER" id="PTHR45661:SF3">
    <property type="entry name" value="IG-LIKE DOMAIN-CONTAINING PROTEIN"/>
    <property type="match status" value="1"/>
</dbReference>
<dbReference type="EMBL" id="CP019288">
    <property type="protein sequence ID" value="QHI34705.1"/>
    <property type="molecule type" value="Genomic_DNA"/>
</dbReference>
<dbReference type="PANTHER" id="PTHR45661">
    <property type="entry name" value="SURFACE ANTIGEN"/>
    <property type="match status" value="1"/>
</dbReference>
<organism evidence="3 4">
    <name type="scientific">Kordia antarctica</name>
    <dbReference type="NCBI Taxonomy" id="1218801"/>
    <lineage>
        <taxon>Bacteria</taxon>
        <taxon>Pseudomonadati</taxon>
        <taxon>Bacteroidota</taxon>
        <taxon>Flavobacteriia</taxon>
        <taxon>Flavobacteriales</taxon>
        <taxon>Flavobacteriaceae</taxon>
        <taxon>Kordia</taxon>
    </lineage>
</organism>
<dbReference type="InterPro" id="IPR032675">
    <property type="entry name" value="LRR_dom_sf"/>
</dbReference>
<comment type="subcellular location">
    <subcellularLocation>
        <location evidence="1">Cell envelope</location>
    </subcellularLocation>
</comment>
<dbReference type="Gene3D" id="2.60.40.4270">
    <property type="entry name" value="Listeria-Bacteroides repeat domain"/>
    <property type="match status" value="1"/>
</dbReference>
<name>A0A7L4ZDA8_9FLAO</name>
<feature type="chain" id="PRO_5029489662" description="Internalin-A" evidence="2">
    <location>
        <begin position="19"/>
        <end position="816"/>
    </location>
</feature>
<dbReference type="InterPro" id="IPR013378">
    <property type="entry name" value="InlB-like_B-rpt"/>
</dbReference>
<dbReference type="OrthoDB" id="9813840at2"/>
<dbReference type="Proteomes" id="UP000464657">
    <property type="component" value="Chromosome"/>
</dbReference>
<reference evidence="3 4" key="1">
    <citation type="journal article" date="2013" name="Int. J. Syst. Evol. Microbiol.">
        <title>Kordia antarctica sp. nov., isolated from Antarctic seawater.</title>
        <authorList>
            <person name="Baek K."/>
            <person name="Choi A."/>
            <person name="Kang I."/>
            <person name="Lee K."/>
            <person name="Cho J.C."/>
        </authorList>
    </citation>
    <scope>NUCLEOTIDE SEQUENCE [LARGE SCALE GENOMIC DNA]</scope>
    <source>
        <strain evidence="3 4">IMCC3317</strain>
    </source>
</reference>
<dbReference type="InterPro" id="IPR026906">
    <property type="entry name" value="LRR_5"/>
</dbReference>
<evidence type="ECO:0000256" key="1">
    <source>
        <dbReference type="ARBA" id="ARBA00004196"/>
    </source>
</evidence>
<dbReference type="AlphaFoldDB" id="A0A7L4ZDA8"/>
<gene>
    <name evidence="3" type="ORF">IMCC3317_00480</name>
</gene>
<proteinExistence type="predicted"/>
<dbReference type="Gene3D" id="3.40.50.12480">
    <property type="match status" value="1"/>
</dbReference>
<dbReference type="InterPro" id="IPR053139">
    <property type="entry name" value="Surface_bspA-like"/>
</dbReference>
<keyword evidence="4" id="KW-1185">Reference proteome</keyword>
<dbReference type="Pfam" id="PF13306">
    <property type="entry name" value="LRR_5"/>
    <property type="match status" value="2"/>
</dbReference>
<dbReference type="SUPFAM" id="SSF52058">
    <property type="entry name" value="L domain-like"/>
    <property type="match status" value="1"/>
</dbReference>
<dbReference type="Gene3D" id="3.80.10.10">
    <property type="entry name" value="Ribonuclease Inhibitor"/>
    <property type="match status" value="5"/>
</dbReference>
<feature type="signal peptide" evidence="2">
    <location>
        <begin position="1"/>
        <end position="18"/>
    </location>
</feature>
<dbReference type="InterPro" id="IPR042229">
    <property type="entry name" value="Listeria/Bacterioides_rpt_sf"/>
</dbReference>
<evidence type="ECO:0000313" key="3">
    <source>
        <dbReference type="EMBL" id="QHI34705.1"/>
    </source>
</evidence>
<keyword evidence="2" id="KW-0732">Signal</keyword>
<evidence type="ECO:0000256" key="2">
    <source>
        <dbReference type="SAM" id="SignalP"/>
    </source>
</evidence>
<accession>A0A7L4ZDA8</accession>